<accession>A0A0F9SK20</accession>
<evidence type="ECO:0000313" key="2">
    <source>
        <dbReference type="EMBL" id="KKN69320.1"/>
    </source>
</evidence>
<dbReference type="AlphaFoldDB" id="A0A0F9SK20"/>
<keyword evidence="1" id="KW-1133">Transmembrane helix</keyword>
<comment type="caution">
    <text evidence="2">The sequence shown here is derived from an EMBL/GenBank/DDBJ whole genome shotgun (WGS) entry which is preliminary data.</text>
</comment>
<feature type="transmembrane region" description="Helical" evidence="1">
    <location>
        <begin position="24"/>
        <end position="45"/>
    </location>
</feature>
<reference evidence="2" key="1">
    <citation type="journal article" date="2015" name="Nature">
        <title>Complex archaea that bridge the gap between prokaryotes and eukaryotes.</title>
        <authorList>
            <person name="Spang A."/>
            <person name="Saw J.H."/>
            <person name="Jorgensen S.L."/>
            <person name="Zaremba-Niedzwiedzka K."/>
            <person name="Martijn J."/>
            <person name="Lind A.E."/>
            <person name="van Eijk R."/>
            <person name="Schleper C."/>
            <person name="Guy L."/>
            <person name="Ettema T.J."/>
        </authorList>
    </citation>
    <scope>NUCLEOTIDE SEQUENCE</scope>
</reference>
<evidence type="ECO:0000256" key="1">
    <source>
        <dbReference type="SAM" id="Phobius"/>
    </source>
</evidence>
<organism evidence="2">
    <name type="scientific">marine sediment metagenome</name>
    <dbReference type="NCBI Taxonomy" id="412755"/>
    <lineage>
        <taxon>unclassified sequences</taxon>
        <taxon>metagenomes</taxon>
        <taxon>ecological metagenomes</taxon>
    </lineage>
</organism>
<gene>
    <name evidence="2" type="ORF">LCGC14_0441790</name>
</gene>
<protein>
    <submittedName>
        <fullName evidence="2">Uncharacterized protein</fullName>
    </submittedName>
</protein>
<keyword evidence="1" id="KW-0472">Membrane</keyword>
<name>A0A0F9SK20_9ZZZZ</name>
<dbReference type="EMBL" id="LAZR01000428">
    <property type="protein sequence ID" value="KKN69320.1"/>
    <property type="molecule type" value="Genomic_DNA"/>
</dbReference>
<sequence length="47" mass="5190">METSTRSWLFLALGTLYGVLLDSWISALLYGIILLAFSISVEIGARK</sequence>
<keyword evidence="1" id="KW-0812">Transmembrane</keyword>
<proteinExistence type="predicted"/>